<keyword evidence="1" id="KW-0472">Membrane</keyword>
<name>A0A151B2M9_9FIRM</name>
<feature type="transmembrane region" description="Helical" evidence="1">
    <location>
        <begin position="109"/>
        <end position="127"/>
    </location>
</feature>
<gene>
    <name evidence="2" type="ORF">MOMUL_06350</name>
</gene>
<dbReference type="Pfam" id="PF09991">
    <property type="entry name" value="DUF2232"/>
    <property type="match status" value="1"/>
</dbReference>
<feature type="transmembrane region" description="Helical" evidence="1">
    <location>
        <begin position="264"/>
        <end position="283"/>
    </location>
</feature>
<dbReference type="Proteomes" id="UP000075670">
    <property type="component" value="Unassembled WGS sequence"/>
</dbReference>
<dbReference type="PATRIC" id="fig|1122241.3.peg.669"/>
<dbReference type="InterPro" id="IPR018710">
    <property type="entry name" value="DUF2232"/>
</dbReference>
<dbReference type="PANTHER" id="PTHR41324">
    <property type="entry name" value="MEMBRANE PROTEIN-RELATED"/>
    <property type="match status" value="1"/>
</dbReference>
<protein>
    <recommendedName>
        <fullName evidence="4">DUF2232 domain-containing protein</fullName>
    </recommendedName>
</protein>
<feature type="transmembrane region" description="Helical" evidence="1">
    <location>
        <begin position="186"/>
        <end position="206"/>
    </location>
</feature>
<dbReference type="EMBL" id="LTBC01000001">
    <property type="protein sequence ID" value="KYH33917.1"/>
    <property type="molecule type" value="Genomic_DNA"/>
</dbReference>
<feature type="transmembrane region" description="Helical" evidence="1">
    <location>
        <begin position="226"/>
        <end position="244"/>
    </location>
</feature>
<keyword evidence="1" id="KW-1133">Transmembrane helix</keyword>
<evidence type="ECO:0008006" key="4">
    <source>
        <dbReference type="Google" id="ProtNLM"/>
    </source>
</evidence>
<proteinExistence type="predicted"/>
<feature type="transmembrane region" description="Helical" evidence="1">
    <location>
        <begin position="290"/>
        <end position="316"/>
    </location>
</feature>
<comment type="caution">
    <text evidence="2">The sequence shown here is derived from an EMBL/GenBank/DDBJ whole genome shotgun (WGS) entry which is preliminary data.</text>
</comment>
<keyword evidence="1" id="KW-0812">Transmembrane</keyword>
<feature type="transmembrane region" description="Helical" evidence="1">
    <location>
        <begin position="20"/>
        <end position="46"/>
    </location>
</feature>
<evidence type="ECO:0000256" key="1">
    <source>
        <dbReference type="SAM" id="Phobius"/>
    </source>
</evidence>
<dbReference type="PANTHER" id="PTHR41324:SF1">
    <property type="entry name" value="DUF2232 DOMAIN-CONTAINING PROTEIN"/>
    <property type="match status" value="1"/>
</dbReference>
<keyword evidence="3" id="KW-1185">Reference proteome</keyword>
<reference evidence="2 3" key="1">
    <citation type="submission" date="2016-02" db="EMBL/GenBank/DDBJ databases">
        <title>Genome sequence of Moorella mulderi DSM 14980.</title>
        <authorList>
            <person name="Poehlein A."/>
            <person name="Daniel R."/>
        </authorList>
    </citation>
    <scope>NUCLEOTIDE SEQUENCE [LARGE SCALE GENOMIC DNA]</scope>
    <source>
        <strain evidence="2 3">DSM 14980</strain>
    </source>
</reference>
<organism evidence="2 3">
    <name type="scientific">Moorella mulderi DSM 14980</name>
    <dbReference type="NCBI Taxonomy" id="1122241"/>
    <lineage>
        <taxon>Bacteria</taxon>
        <taxon>Bacillati</taxon>
        <taxon>Bacillota</taxon>
        <taxon>Clostridia</taxon>
        <taxon>Neomoorellales</taxon>
        <taxon>Neomoorellaceae</taxon>
        <taxon>Neomoorella</taxon>
    </lineage>
</organism>
<evidence type="ECO:0000313" key="3">
    <source>
        <dbReference type="Proteomes" id="UP000075670"/>
    </source>
</evidence>
<dbReference type="AlphaFoldDB" id="A0A151B2M9"/>
<evidence type="ECO:0000313" key="2">
    <source>
        <dbReference type="EMBL" id="KYH33917.1"/>
    </source>
</evidence>
<accession>A0A151B2M9</accession>
<sequence length="333" mass="36237">MGDNYMHTEGRVAALAEGALMAALTVVLVLTGYFIPLFQVFTNIIWTVPIVVLIVRRSLRLGVMATLVAGLAIAFFTGPVNAALLFIQFAALGLVYGYLFKVKARPGQVLAAGAVVALFSLLLSLGVTSKLTGLPLGGLLQEFEATVNYTLEFYRRTGMLEHMGKSGMTPEQFQAALTTMINLLKLLLPGILISASILAAFVNYLAAEKILQRLGLIERGLPPFRYWQLPWYAIWGVIAGLGLWQLGDYYGLAFARQAGVNILYVYLPLLVGNGLAAVSFLFYQLKLAPFLKAVLVIIALLNVPVALVSLVTLGLFDPFFSYRRRINTAGKGE</sequence>